<sequence>MGLNKTPLITKPHPNDAGSPNYRSPITIRWRDTLYGSDDHGYYEVQIDTNLNFPTSGDPGGASGNKRIKLIDLWDNLYPARLEIELPEDSWYVRVREWRAVTETTEGSWTKVDGPWSPTVFFKIDFDTALNPETYWLEESRNKFIPVVYGVFNRDMVNPTLSNGLTPAYLATFAGTATYFVASHPCNANAIQIATAEERSSAIQLYIPTPGIPEIPLAVLSEHLDDGNLLSGSIQWHTDDSNRFITSRNFKLSTVSPLNTPLAEDKWLATDRNNIIDDDASTVATTVVWGGTGSEADAPEKKWFGPLSYWQSYGSSAWEISDTEQILGGLFRPDAFTEIYAHYRDLHLIPTPLPDGFIKDLTELDITFRIVNSVNNDNLDEVPGRLIGRVTSFDNKDYVTVGPLRTAAAGSSTNRDFAFMVACAISTSADPSAGSNLLTIADVRLTVNQIFSGDEQRNALVAYAGIQGRMYGSWLSNFNSAGGMGARLNNLYNSVKFNAMTIEDPAMIVASLCIDYAGYSIGNFDTTSFEDAIAMLDNRMRISITEDDVTVRDVIEEIIQQVPFNFVVTPSGQVKLINIRTVIKYIDTIHARPLYSDMKAGSFKLKKTPLDKVVNVLPIKSRWQAEVNRFVDFDEYKNTTSIQKYGERRPKAPLEFKYVNGGPHDKAPGVSLYFAHNVTTRLAHNPVKWQAVHLIEPDEVNAQSDAYHIHDDGWLSNQHNEISLELPGYEFMSLEIGDLMVLDNTSFAANSLTCFGESWASKRFMIQSITKDQDGVKIQGAIQLPKYENFFALRGMSTWSQP</sequence>
<evidence type="ECO:0000256" key="1">
    <source>
        <dbReference type="SAM" id="MobiDB-lite"/>
    </source>
</evidence>
<comment type="caution">
    <text evidence="2">The sequence shown here is derived from an EMBL/GenBank/DDBJ whole genome shotgun (WGS) entry which is preliminary data.</text>
</comment>
<proteinExistence type="predicted"/>
<organism evidence="2">
    <name type="scientific">marine sediment metagenome</name>
    <dbReference type="NCBI Taxonomy" id="412755"/>
    <lineage>
        <taxon>unclassified sequences</taxon>
        <taxon>metagenomes</taxon>
        <taxon>ecological metagenomes</taxon>
    </lineage>
</organism>
<evidence type="ECO:0000313" key="2">
    <source>
        <dbReference type="EMBL" id="KKM78272.1"/>
    </source>
</evidence>
<protein>
    <submittedName>
        <fullName evidence="2">Uncharacterized protein</fullName>
    </submittedName>
</protein>
<dbReference type="AlphaFoldDB" id="A0A0F9NA88"/>
<feature type="region of interest" description="Disordered" evidence="1">
    <location>
        <begin position="1"/>
        <end position="21"/>
    </location>
</feature>
<accession>A0A0F9NA88</accession>
<reference evidence="2" key="1">
    <citation type="journal article" date="2015" name="Nature">
        <title>Complex archaea that bridge the gap between prokaryotes and eukaryotes.</title>
        <authorList>
            <person name="Spang A."/>
            <person name="Saw J.H."/>
            <person name="Jorgensen S.L."/>
            <person name="Zaremba-Niedzwiedzka K."/>
            <person name="Martijn J."/>
            <person name="Lind A.E."/>
            <person name="van Eijk R."/>
            <person name="Schleper C."/>
            <person name="Guy L."/>
            <person name="Ettema T.J."/>
        </authorList>
    </citation>
    <scope>NUCLEOTIDE SEQUENCE</scope>
</reference>
<name>A0A0F9NA88_9ZZZZ</name>
<gene>
    <name evidence="2" type="ORF">LCGC14_1361640</name>
</gene>
<dbReference type="EMBL" id="LAZR01008516">
    <property type="protein sequence ID" value="KKM78272.1"/>
    <property type="molecule type" value="Genomic_DNA"/>
</dbReference>